<feature type="domain" description="2TM" evidence="2">
    <location>
        <begin position="15"/>
        <end position="96"/>
    </location>
</feature>
<accession>A0A3S3Q7S2</accession>
<feature type="transmembrane region" description="Helical" evidence="1">
    <location>
        <begin position="61"/>
        <end position="83"/>
    </location>
</feature>
<evidence type="ECO:0000313" key="4">
    <source>
        <dbReference type="Proteomes" id="UP000287527"/>
    </source>
</evidence>
<proteinExistence type="predicted"/>
<sequence length="106" mass="12681">MDNSFKNQHLEDKYRKKVKAMAGFYKHLAVYLLVNISLLIMELVSMKSDDVFFEWATFTTMISWGVGLGVHWVSVFKPTIIIAKDWEEEKIKEYMEREKNKKNQWE</sequence>
<keyword evidence="1" id="KW-0472">Membrane</keyword>
<keyword evidence="1" id="KW-0812">Transmembrane</keyword>
<dbReference type="Proteomes" id="UP000287527">
    <property type="component" value="Unassembled WGS sequence"/>
</dbReference>
<keyword evidence="1" id="KW-1133">Transmembrane helix</keyword>
<dbReference type="Pfam" id="PF13239">
    <property type="entry name" value="2TM"/>
    <property type="match status" value="1"/>
</dbReference>
<evidence type="ECO:0000313" key="3">
    <source>
        <dbReference type="EMBL" id="RWW92035.1"/>
    </source>
</evidence>
<dbReference type="EMBL" id="SBII01000014">
    <property type="protein sequence ID" value="RWW92035.1"/>
    <property type="molecule type" value="Genomic_DNA"/>
</dbReference>
<dbReference type="RefSeq" id="WP_128391123.1">
    <property type="nucleotide sequence ID" value="NZ_SBII01000014.1"/>
</dbReference>
<reference evidence="3 4" key="1">
    <citation type="submission" date="2019-01" db="EMBL/GenBank/DDBJ databases">
        <title>Flavobacterium sp. nov.,isolated from freshwater.</title>
        <authorList>
            <person name="Zhang R."/>
            <person name="Du Z.-J."/>
        </authorList>
    </citation>
    <scope>NUCLEOTIDE SEQUENCE [LARGE SCALE GENOMIC DNA]</scope>
    <source>
        <strain evidence="3 4">1E403</strain>
    </source>
</reference>
<protein>
    <submittedName>
        <fullName evidence="3">2TM domain-containing protein</fullName>
    </submittedName>
</protein>
<organism evidence="3 4">
    <name type="scientific">Flavobacterium cerinum</name>
    <dbReference type="NCBI Taxonomy" id="2502784"/>
    <lineage>
        <taxon>Bacteria</taxon>
        <taxon>Pseudomonadati</taxon>
        <taxon>Bacteroidota</taxon>
        <taxon>Flavobacteriia</taxon>
        <taxon>Flavobacteriales</taxon>
        <taxon>Flavobacteriaceae</taxon>
        <taxon>Flavobacterium</taxon>
    </lineage>
</organism>
<dbReference type="InterPro" id="IPR025698">
    <property type="entry name" value="2TM_dom"/>
</dbReference>
<evidence type="ECO:0000256" key="1">
    <source>
        <dbReference type="SAM" id="Phobius"/>
    </source>
</evidence>
<gene>
    <name evidence="3" type="ORF">EPI11_16655</name>
</gene>
<comment type="caution">
    <text evidence="3">The sequence shown here is derived from an EMBL/GenBank/DDBJ whole genome shotgun (WGS) entry which is preliminary data.</text>
</comment>
<evidence type="ECO:0000259" key="2">
    <source>
        <dbReference type="Pfam" id="PF13239"/>
    </source>
</evidence>
<dbReference type="OrthoDB" id="8965954at2"/>
<feature type="transmembrane region" description="Helical" evidence="1">
    <location>
        <begin position="21"/>
        <end position="41"/>
    </location>
</feature>
<dbReference type="AlphaFoldDB" id="A0A3S3Q7S2"/>
<name>A0A3S3Q7S2_9FLAO</name>
<keyword evidence="4" id="KW-1185">Reference proteome</keyword>